<evidence type="ECO:0000256" key="3">
    <source>
        <dbReference type="ARBA" id="ARBA00011095"/>
    </source>
</evidence>
<evidence type="ECO:0000313" key="20">
    <source>
        <dbReference type="EMBL" id="KAL2478806.1"/>
    </source>
</evidence>
<dbReference type="FunFam" id="3.40.50.2300:FF:000310">
    <property type="entry name" value="Glutamate receptor"/>
    <property type="match status" value="1"/>
</dbReference>
<dbReference type="Gene3D" id="1.10.287.70">
    <property type="match status" value="1"/>
</dbReference>
<dbReference type="AlphaFoldDB" id="A0ABD1QRI5"/>
<evidence type="ECO:0000259" key="19">
    <source>
        <dbReference type="SMART" id="SM00079"/>
    </source>
</evidence>
<dbReference type="Gene3D" id="3.40.190.10">
    <property type="entry name" value="Periplasmic binding protein-like II"/>
    <property type="match status" value="1"/>
</dbReference>
<dbReference type="SMART" id="SM00079">
    <property type="entry name" value="PBPe"/>
    <property type="match status" value="1"/>
</dbReference>
<keyword evidence="8 15" id="KW-0406">Ion transport</keyword>
<dbReference type="Gene3D" id="3.40.50.2300">
    <property type="match status" value="2"/>
</dbReference>
<dbReference type="GO" id="GO:0016020">
    <property type="term" value="C:membrane"/>
    <property type="evidence" value="ECO:0007669"/>
    <property type="project" value="UniProtKB-SubCell"/>
</dbReference>
<dbReference type="SUPFAM" id="SSF53850">
    <property type="entry name" value="Periplasmic binding protein-like II"/>
    <property type="match status" value="1"/>
</dbReference>
<evidence type="ECO:0000256" key="10">
    <source>
        <dbReference type="ARBA" id="ARBA00023170"/>
    </source>
</evidence>
<dbReference type="EMBL" id="JBFOLJ010000014">
    <property type="protein sequence ID" value="KAL2478806.1"/>
    <property type="molecule type" value="Genomic_DNA"/>
</dbReference>
<dbReference type="CDD" id="cd19990">
    <property type="entry name" value="PBP1_GABAb_receptor_plant"/>
    <property type="match status" value="1"/>
</dbReference>
<keyword evidence="12 15" id="KW-1071">Ligand-gated ion channel</keyword>
<dbReference type="CDD" id="cd13686">
    <property type="entry name" value="GluR_Plant"/>
    <property type="match status" value="1"/>
</dbReference>
<comment type="function">
    <text evidence="14">Glutamate-gated receptor that probably acts as a non-selective cation channel. May be involved in light-signal transduction and calcium homeostasis via the regulation of calcium influx into cells.</text>
</comment>
<comment type="function">
    <text evidence="15">Glutamate-gated receptor that probably acts as non-selective cation channel.</text>
</comment>
<keyword evidence="7 17" id="KW-1133">Transmembrane helix</keyword>
<accession>A0ABD1QRI5</accession>
<evidence type="ECO:0000256" key="7">
    <source>
        <dbReference type="ARBA" id="ARBA00022989"/>
    </source>
</evidence>
<keyword evidence="10 15" id="KW-0675">Receptor</keyword>
<comment type="subunit">
    <text evidence="3">May form heteromers.</text>
</comment>
<dbReference type="InterPro" id="IPR001320">
    <property type="entry name" value="Iontro_rcpt_C"/>
</dbReference>
<feature type="transmembrane region" description="Helical" evidence="17">
    <location>
        <begin position="827"/>
        <end position="849"/>
    </location>
</feature>
<evidence type="ECO:0000256" key="9">
    <source>
        <dbReference type="ARBA" id="ARBA00023136"/>
    </source>
</evidence>
<dbReference type="InterPro" id="IPR001828">
    <property type="entry name" value="ANF_lig-bd_rcpt"/>
</dbReference>
<dbReference type="GO" id="GO:0034220">
    <property type="term" value="P:monoatomic ion transmembrane transport"/>
    <property type="evidence" value="ECO:0007669"/>
    <property type="project" value="UniProtKB-KW"/>
</dbReference>
<feature type="transmembrane region" description="Helical" evidence="17">
    <location>
        <begin position="642"/>
        <end position="663"/>
    </location>
</feature>
<keyword evidence="11" id="KW-0325">Glycoprotein</keyword>
<dbReference type="FunFam" id="3.40.190.10:FF:000103">
    <property type="entry name" value="Glutamate receptor"/>
    <property type="match status" value="1"/>
</dbReference>
<evidence type="ECO:0000256" key="6">
    <source>
        <dbReference type="ARBA" id="ARBA00022729"/>
    </source>
</evidence>
<feature type="domain" description="Ionotropic glutamate receptor C-terminal" evidence="19">
    <location>
        <begin position="458"/>
        <end position="803"/>
    </location>
</feature>
<evidence type="ECO:0000256" key="5">
    <source>
        <dbReference type="ARBA" id="ARBA00022692"/>
    </source>
</evidence>
<gene>
    <name evidence="20" type="ORF">Fot_47820</name>
</gene>
<dbReference type="FunFam" id="3.40.50.2300:FF:000188">
    <property type="entry name" value="Glutamate receptor"/>
    <property type="match status" value="1"/>
</dbReference>
<dbReference type="SUPFAM" id="SSF53822">
    <property type="entry name" value="Periplasmic binding protein-like I"/>
    <property type="match status" value="1"/>
</dbReference>
<dbReference type="InterPro" id="IPR015683">
    <property type="entry name" value="Ionotropic_Glu_rcpt"/>
</dbReference>
<evidence type="ECO:0000256" key="4">
    <source>
        <dbReference type="ARBA" id="ARBA00022448"/>
    </source>
</evidence>
<comment type="similarity">
    <text evidence="2 15">Belongs to the glutamate-gated ion channel (TC 1.A.10.1) family.</text>
</comment>
<dbReference type="PANTHER" id="PTHR34836">
    <property type="entry name" value="OS06G0188250 PROTEIN"/>
    <property type="match status" value="1"/>
</dbReference>
<organism evidence="20 21">
    <name type="scientific">Forsythia ovata</name>
    <dbReference type="NCBI Taxonomy" id="205694"/>
    <lineage>
        <taxon>Eukaryota</taxon>
        <taxon>Viridiplantae</taxon>
        <taxon>Streptophyta</taxon>
        <taxon>Embryophyta</taxon>
        <taxon>Tracheophyta</taxon>
        <taxon>Spermatophyta</taxon>
        <taxon>Magnoliopsida</taxon>
        <taxon>eudicotyledons</taxon>
        <taxon>Gunneridae</taxon>
        <taxon>Pentapetalae</taxon>
        <taxon>asterids</taxon>
        <taxon>lamiids</taxon>
        <taxon>Lamiales</taxon>
        <taxon>Oleaceae</taxon>
        <taxon>Forsythieae</taxon>
        <taxon>Forsythia</taxon>
    </lineage>
</organism>
<evidence type="ECO:0000256" key="17">
    <source>
        <dbReference type="SAM" id="Phobius"/>
    </source>
</evidence>
<evidence type="ECO:0000256" key="8">
    <source>
        <dbReference type="ARBA" id="ARBA00023065"/>
    </source>
</evidence>
<dbReference type="InterPro" id="IPR028082">
    <property type="entry name" value="Peripla_BP_I"/>
</dbReference>
<proteinExistence type="inferred from homology"/>
<evidence type="ECO:0000256" key="16">
    <source>
        <dbReference type="PIRSR" id="PIRSR037090-50"/>
    </source>
</evidence>
<evidence type="ECO:0000256" key="2">
    <source>
        <dbReference type="ARBA" id="ARBA00008685"/>
    </source>
</evidence>
<feature type="signal peptide" evidence="18">
    <location>
        <begin position="1"/>
        <end position="20"/>
    </location>
</feature>
<evidence type="ECO:0000256" key="13">
    <source>
        <dbReference type="ARBA" id="ARBA00023303"/>
    </source>
</evidence>
<comment type="subcellular location">
    <subcellularLocation>
        <location evidence="1">Membrane</location>
        <topology evidence="1">Multi-pass membrane protein</topology>
    </subcellularLocation>
</comment>
<dbReference type="InterPro" id="IPR044440">
    <property type="entry name" value="GABAb_receptor_plant_PBP1"/>
</dbReference>
<keyword evidence="5 17" id="KW-0812">Transmembrane</keyword>
<feature type="disulfide bond" evidence="16">
    <location>
        <begin position="753"/>
        <end position="808"/>
    </location>
</feature>
<feature type="chain" id="PRO_5044762092" description="Glutamate receptor" evidence="18">
    <location>
        <begin position="21"/>
        <end position="907"/>
    </location>
</feature>
<protein>
    <recommendedName>
        <fullName evidence="15">Glutamate receptor</fullName>
    </recommendedName>
</protein>
<evidence type="ECO:0000256" key="14">
    <source>
        <dbReference type="ARBA" id="ARBA00049638"/>
    </source>
</evidence>
<keyword evidence="13 15" id="KW-0407">Ion channel</keyword>
<dbReference type="PANTHER" id="PTHR34836:SF1">
    <property type="entry name" value="OS09G0428600 PROTEIN"/>
    <property type="match status" value="1"/>
</dbReference>
<evidence type="ECO:0000256" key="18">
    <source>
        <dbReference type="SAM" id="SignalP"/>
    </source>
</evidence>
<evidence type="ECO:0000256" key="15">
    <source>
        <dbReference type="PIRNR" id="PIRNR037090"/>
    </source>
</evidence>
<reference evidence="21" key="1">
    <citation type="submission" date="2024-07" db="EMBL/GenBank/DDBJ databases">
        <title>Two chromosome-level genome assemblies of Korean endemic species Abeliophyllum distichum and Forsythia ovata (Oleaceae).</title>
        <authorList>
            <person name="Jang H."/>
        </authorList>
    </citation>
    <scope>NUCLEOTIDE SEQUENCE [LARGE SCALE GENOMIC DNA]</scope>
</reference>
<dbReference type="Proteomes" id="UP001604277">
    <property type="component" value="Unassembled WGS sequence"/>
</dbReference>
<comment type="caution">
    <text evidence="20">The sequence shown here is derived from an EMBL/GenBank/DDBJ whole genome shotgun (WGS) entry which is preliminary data.</text>
</comment>
<dbReference type="Pfam" id="PF01094">
    <property type="entry name" value="ANF_receptor"/>
    <property type="match status" value="1"/>
</dbReference>
<feature type="transmembrane region" description="Helical" evidence="17">
    <location>
        <begin position="589"/>
        <end position="608"/>
    </location>
</feature>
<evidence type="ECO:0000256" key="1">
    <source>
        <dbReference type="ARBA" id="ARBA00004141"/>
    </source>
</evidence>
<name>A0ABD1QRI5_9LAMI</name>
<keyword evidence="21" id="KW-1185">Reference proteome</keyword>
<evidence type="ECO:0000256" key="11">
    <source>
        <dbReference type="ARBA" id="ARBA00023180"/>
    </source>
</evidence>
<dbReference type="Pfam" id="PF00060">
    <property type="entry name" value="Lig_chan"/>
    <property type="match status" value="1"/>
</dbReference>
<dbReference type="PIRSF" id="PIRSF037090">
    <property type="entry name" value="Iontro_Glu-like_rcpt_pln"/>
    <property type="match status" value="1"/>
</dbReference>
<evidence type="ECO:0000256" key="12">
    <source>
        <dbReference type="ARBA" id="ARBA00023286"/>
    </source>
</evidence>
<evidence type="ECO:0000313" key="21">
    <source>
        <dbReference type="Proteomes" id="UP001604277"/>
    </source>
</evidence>
<keyword evidence="6 18" id="KW-0732">Signal</keyword>
<keyword evidence="16" id="KW-1015">Disulfide bond</keyword>
<keyword evidence="4 15" id="KW-0813">Transport</keyword>
<keyword evidence="9 15" id="KW-0472">Membrane</keyword>
<sequence>MDFLLLQLSIALLLFSTSSTEQNSTGSIMNFQVGVVLDLNSPVGRIGQSCLSMALSDFYSVHSNYTTRLVLHLKDSNDSVIDAASAALDLLRDIEVDAIIGPQKATQVNFVMDIGDIAHVPIISFSATSPFLITRTPYFVQTAQSDADQVEAIASIVKAFQWSQVVIIYEDTEYGTGIIPYLSNALQDVNARVSYRSALPKSATDDFLSKELYKMMTMQTRVFVVHMPLPLGTRLFLKSKELGMMSHGYAWIVTSGLTDLFSLMDLDVVEAMQGVLGVKPQIPKSKELDSFTSRWKKMFYEVYEDIKPTEVSIYGLWAYDTVWALAMAAERVGYRRLNGIKNDRDFNSSVSFPLGISETGPELLKEILEIRFRGLAGEFYLLNGHLERKSYQIVNVVGKAEREVGIWTPSHGISKEVNLNVTNSYSTSKENFRSIIWPGDSVTAPKGWESPVSGKKLRIGVPEKSGFNEFLQVVRDPQTNTTKVSGYFKEVFDSVMAALPYAVPYEYVPYPFENSDGSSVGSYNDLIYQVSLQGKYDAALGDITITANRSIYVDFTLPYAEGGITSIVPIRYEDANDKWTFLEPLNEELWLMTATFYIFTGLSIWILGKRIDTSSRGSAGQHAGMICYFPFFPVGQGIEGTLICLILVAWAFVASLLISTYTASLSSRLTLQRLQPAVTDLKELIKNGDYVGCQQGSFLVDFLKGRGFEESKIRTYKSTRDCDEALSKGGRSEGISAYFDVMPHIRILLFEFCGKYTILGPTYRTDGFAFAFSKSSPIVADVSRAIIELTENGRIMEIAQLKSSNPACVGQDSSITPNSVTLQSFQVLFAITGCVTVSCLVISLLMYLYQNPGFLLSISDFNDNIWSRIHALCRYFKQIDLLSRSKAGNTEKKIPKSSRNCLSTDSN</sequence>
<dbReference type="InterPro" id="IPR017103">
    <property type="entry name" value="Iontropic_Glu_rcpt_pln"/>
</dbReference>